<name>A0A5C7FHX3_9BACI</name>
<keyword evidence="1" id="KW-0472">Membrane</keyword>
<keyword evidence="3" id="KW-1185">Reference proteome</keyword>
<evidence type="ECO:0000256" key="1">
    <source>
        <dbReference type="SAM" id="Phobius"/>
    </source>
</evidence>
<dbReference type="RefSeq" id="WP_147803399.1">
    <property type="nucleotide sequence ID" value="NZ_CP144914.1"/>
</dbReference>
<feature type="transmembrane region" description="Helical" evidence="1">
    <location>
        <begin position="34"/>
        <end position="55"/>
    </location>
</feature>
<protein>
    <submittedName>
        <fullName evidence="2">YtpI family protein</fullName>
    </submittedName>
</protein>
<feature type="transmembrane region" description="Helical" evidence="1">
    <location>
        <begin position="6"/>
        <end position="22"/>
    </location>
</feature>
<organism evidence="2 3">
    <name type="scientific">Alkalicoccus halolimnae</name>
    <dbReference type="NCBI Taxonomy" id="1667239"/>
    <lineage>
        <taxon>Bacteria</taxon>
        <taxon>Bacillati</taxon>
        <taxon>Bacillota</taxon>
        <taxon>Bacilli</taxon>
        <taxon>Bacillales</taxon>
        <taxon>Bacillaceae</taxon>
        <taxon>Alkalicoccus</taxon>
    </lineage>
</organism>
<feature type="transmembrane region" description="Helical" evidence="1">
    <location>
        <begin position="61"/>
        <end position="81"/>
    </location>
</feature>
<reference evidence="2 3" key="1">
    <citation type="submission" date="2024-01" db="EMBL/GenBank/DDBJ databases">
        <title>Complete Genome Sequence of Alkalicoccus halolimnae BZ-SZ-XJ29T, a Moderately Halophilic Bacterium Isolated from a Salt Lake.</title>
        <authorList>
            <person name="Zhao B."/>
        </authorList>
    </citation>
    <scope>NUCLEOTIDE SEQUENCE [LARGE SCALE GENOMIC DNA]</scope>
    <source>
        <strain evidence="2 3">BZ-SZ-XJ29</strain>
    </source>
</reference>
<dbReference type="EMBL" id="CP144914">
    <property type="protein sequence ID" value="WWD79291.1"/>
    <property type="molecule type" value="Genomic_DNA"/>
</dbReference>
<dbReference type="Proteomes" id="UP000321816">
    <property type="component" value="Chromosome"/>
</dbReference>
<dbReference type="Pfam" id="PF14007">
    <property type="entry name" value="YtpI"/>
    <property type="match status" value="1"/>
</dbReference>
<dbReference type="InterPro" id="IPR025618">
    <property type="entry name" value="YtpI"/>
</dbReference>
<dbReference type="OrthoDB" id="2453019at2"/>
<gene>
    <name evidence="2" type="ORF">FTX54_012810</name>
</gene>
<accession>A0A5C7FHX3</accession>
<dbReference type="KEGG" id="ahal:FTX54_012810"/>
<evidence type="ECO:0000313" key="2">
    <source>
        <dbReference type="EMBL" id="WWD79291.1"/>
    </source>
</evidence>
<evidence type="ECO:0000313" key="3">
    <source>
        <dbReference type="Proteomes" id="UP000321816"/>
    </source>
</evidence>
<keyword evidence="1" id="KW-1133">Transmembrane helix</keyword>
<keyword evidence="1" id="KW-0812">Transmembrane</keyword>
<dbReference type="AlphaFoldDB" id="A0A5C7FHX3"/>
<sequence>MIIFPILIIGSLVMFVYFKVNQARSQGPAATELYNAKSSICLGIFILAFGINSYINLQTTTAAVIALIFGVLGGANLYFGFKKHQHFKPLARSEKQDAPEK</sequence>
<proteinExistence type="predicted"/>